<dbReference type="Proteomes" id="UP000215596">
    <property type="component" value="Unassembled WGS sequence"/>
</dbReference>
<feature type="domain" description="DUF4179" evidence="2">
    <location>
        <begin position="41"/>
        <end position="127"/>
    </location>
</feature>
<gene>
    <name evidence="3" type="ORF">CHH67_15790</name>
</gene>
<dbReference type="AlphaFoldDB" id="A0A268EQE3"/>
<dbReference type="EMBL" id="NPBY01000046">
    <property type="protein sequence ID" value="PAD75327.1"/>
    <property type="molecule type" value="Genomic_DNA"/>
</dbReference>
<protein>
    <recommendedName>
        <fullName evidence="2">DUF4179 domain-containing protein</fullName>
    </recommendedName>
</protein>
<evidence type="ECO:0000313" key="4">
    <source>
        <dbReference type="Proteomes" id="UP000215596"/>
    </source>
</evidence>
<evidence type="ECO:0000256" key="1">
    <source>
        <dbReference type="SAM" id="Phobius"/>
    </source>
</evidence>
<keyword evidence="1" id="KW-1133">Transmembrane helix</keyword>
<dbReference type="Gene3D" id="2.60.40.1630">
    <property type="entry name" value="bacillus anthracis domain"/>
    <property type="match status" value="1"/>
</dbReference>
<organism evidence="3 4">
    <name type="scientific">Paenibacillus campinasensis</name>
    <dbReference type="NCBI Taxonomy" id="66347"/>
    <lineage>
        <taxon>Bacteria</taxon>
        <taxon>Bacillati</taxon>
        <taxon>Bacillota</taxon>
        <taxon>Bacilli</taxon>
        <taxon>Bacillales</taxon>
        <taxon>Paenibacillaceae</taxon>
        <taxon>Paenibacillus</taxon>
    </lineage>
</organism>
<sequence length="438" mass="49161">MRTIEKKLQAHKQSFLSVQAPPELEGRLRHALENVPVKRRRSKALPWVASAAAALMLIACIYQYPAFAYYGAKLLDRNALTSLSFSEVEEHGYGQSVNKSKTFDDGTAITVNGVIADDNAFIMYYSIDLPQGTVFDPDDRSFRYNVDALQGFLTDSDPKEGSGTFSPDGSQYKGIYKFEPVSPFSRTLTATFSRWEDSGKRITYPISFQFEANKAMKSIIKQKLSISVPVDLGTVHFDFITASPSSTIVRGYYDLEIDGHPRFTGKTKLFVNGTEVKSWGMRSIRHAETELPGFELDYDVLPTDQLESLELVLTNFQGYQQVEKPISLASPSDQSIRIGDEKLWIRSVTETDGGYDIVIASKQFTILDKDQLSIQAGGSIVPVSSISNSRPWDLNNGNILWEQTYSFNTTDKPEQLLLPGFYYIKTYDHKVSIPVHIK</sequence>
<name>A0A268EQE3_9BACL</name>
<evidence type="ECO:0000313" key="3">
    <source>
        <dbReference type="EMBL" id="PAD75327.1"/>
    </source>
</evidence>
<dbReference type="Pfam" id="PF13786">
    <property type="entry name" value="DUF4179"/>
    <property type="match status" value="1"/>
</dbReference>
<accession>A0A268EQE3</accession>
<comment type="caution">
    <text evidence="3">The sequence shown here is derived from an EMBL/GenBank/DDBJ whole genome shotgun (WGS) entry which is preliminary data.</text>
</comment>
<keyword evidence="1" id="KW-0812">Transmembrane</keyword>
<dbReference type="InterPro" id="IPR025436">
    <property type="entry name" value="DUF4179"/>
</dbReference>
<reference evidence="3 4" key="1">
    <citation type="submission" date="2017-07" db="EMBL/GenBank/DDBJ databases">
        <title>Isolation and whole genome analysis of endospore-forming bacteria from heroin.</title>
        <authorList>
            <person name="Kalinowski J."/>
            <person name="Ahrens B."/>
            <person name="Al-Dilaimi A."/>
            <person name="Winkler A."/>
            <person name="Wibberg D."/>
            <person name="Schleenbecker U."/>
            <person name="Ruckert C."/>
            <person name="Wolfel R."/>
            <person name="Grass G."/>
        </authorList>
    </citation>
    <scope>NUCLEOTIDE SEQUENCE [LARGE SCALE GENOMIC DNA]</scope>
    <source>
        <strain evidence="3 4">7537-G1</strain>
    </source>
</reference>
<proteinExistence type="predicted"/>
<dbReference type="OrthoDB" id="2961302at2"/>
<evidence type="ECO:0000259" key="2">
    <source>
        <dbReference type="Pfam" id="PF13786"/>
    </source>
</evidence>
<feature type="transmembrane region" description="Helical" evidence="1">
    <location>
        <begin position="44"/>
        <end position="64"/>
    </location>
</feature>
<dbReference type="RefSeq" id="WP_095266164.1">
    <property type="nucleotide sequence ID" value="NZ_NPBY01000046.1"/>
</dbReference>
<keyword evidence="1" id="KW-0472">Membrane</keyword>